<feature type="region of interest" description="Disordered" evidence="2">
    <location>
        <begin position="690"/>
        <end position="762"/>
    </location>
</feature>
<feature type="compositionally biased region" description="Basic and acidic residues" evidence="2">
    <location>
        <begin position="1"/>
        <end position="22"/>
    </location>
</feature>
<dbReference type="PANTHER" id="PTHR12943">
    <property type="entry name" value="HOMOCYSTEINE-RESPONSIVE ENDOPLASMIC RETICULUM-RESIDENT UNIQUITIN-LIKE DOMAIN HERPUD PROTEIN FAMILY MEMBER"/>
    <property type="match status" value="1"/>
</dbReference>
<dbReference type="Gene3D" id="3.10.20.90">
    <property type="entry name" value="Phosphatidylinositol 3-kinase Catalytic Subunit, Chain A, domain 1"/>
    <property type="match status" value="1"/>
</dbReference>
<evidence type="ECO:0000313" key="4">
    <source>
        <dbReference type="EMBL" id="TGO28011.1"/>
    </source>
</evidence>
<gene>
    <name evidence="4" type="ORF">BPAE_0033g00130</name>
</gene>
<evidence type="ECO:0000256" key="1">
    <source>
        <dbReference type="SAM" id="Coils"/>
    </source>
</evidence>
<evidence type="ECO:0000256" key="2">
    <source>
        <dbReference type="SAM" id="MobiDB-lite"/>
    </source>
</evidence>
<feature type="region of interest" description="Disordered" evidence="2">
    <location>
        <begin position="266"/>
        <end position="340"/>
    </location>
</feature>
<dbReference type="AlphaFoldDB" id="A0A4Z1G1X1"/>
<protein>
    <recommendedName>
        <fullName evidence="6">Ubiquitin-like domain-containing protein</fullName>
    </recommendedName>
</protein>
<feature type="compositionally biased region" description="Basic and acidic residues" evidence="2">
    <location>
        <begin position="723"/>
        <end position="735"/>
    </location>
</feature>
<feature type="region of interest" description="Disordered" evidence="2">
    <location>
        <begin position="117"/>
        <end position="150"/>
    </location>
</feature>
<comment type="caution">
    <text evidence="4">The sequence shown here is derived from an EMBL/GenBank/DDBJ whole genome shotgun (WGS) entry which is preliminary data.</text>
</comment>
<reference evidence="4 5" key="1">
    <citation type="submission" date="2017-12" db="EMBL/GenBank/DDBJ databases">
        <title>Comparative genomics of Botrytis spp.</title>
        <authorList>
            <person name="Valero-Jimenez C.A."/>
            <person name="Tapia P."/>
            <person name="Veloso J."/>
            <person name="Silva-Moreno E."/>
            <person name="Staats M."/>
            <person name="Valdes J.H."/>
            <person name="Van Kan J.A.L."/>
        </authorList>
    </citation>
    <scope>NUCLEOTIDE SEQUENCE [LARGE SCALE GENOMIC DNA]</scope>
    <source>
        <strain evidence="4 5">Bp0003</strain>
    </source>
</reference>
<keyword evidence="5" id="KW-1185">Reference proteome</keyword>
<dbReference type="SUPFAM" id="SSF54236">
    <property type="entry name" value="Ubiquitin-like"/>
    <property type="match status" value="1"/>
</dbReference>
<feature type="compositionally biased region" description="Polar residues" evidence="2">
    <location>
        <begin position="294"/>
        <end position="304"/>
    </location>
</feature>
<keyword evidence="3" id="KW-0472">Membrane</keyword>
<feature type="compositionally biased region" description="Low complexity" evidence="2">
    <location>
        <begin position="356"/>
        <end position="396"/>
    </location>
</feature>
<sequence length="762" mass="82497">MSQSPEKNESGSDTPTKDEEQPKLPTFTLSIVSPSVEVASPLTFPQLLVTTTVQELKAKIREVVQSKPTDSAQRLIHRGRMLERESQTMLEVFGQDSLSSLDTHTLHLVLRPALPEATTTRAADPQTQNNPSNIPSPQIPTPPPQFRGQPAAQILHQQHRDFHHATHTQRLQQLQREAERLQQELEAGTRAYQSQIGRLLNLGNNMPTPPTVTRNPYASTNANHTSSIEQLIAQHQRTRRVGPLGAPDTGGQPNMFTALDEMNSGRSIPQLRAPDHSSTYTREGVGPNGERWQVTINETTTTVPAGTFRSPERHNLFRSPERRSYAQHPASPAASTGNPALDLQNYLRNVDRLRAPQAPSAAPRSSSTPPSAQPGTQTPSSTPAPATTSAPSTPLTATPPNPAASASLPNLTPTPAASTSITSSQSVEPMVYILTSPSGPRALLINNSETFYTPRVSRTRQSNGVGGRDLIGLPEYRNRNAQRARIGRGNRQRANEEVPAADFPPIHNRAQRPGVPVALQLVNVLWLVIRLIGFVWFFTSGNSSWSRFLMMSGLAIVVFLINTGVLTGVFNGVAEQFWGPIRRHLENLIPLAGPDAALVPAVNAAVVPQNGAAEANPTARLPHGQLDESQVAARILEQQRQRQAQPGWLITQIRRAEHAALLFVASLVPGVGERHIAARDNAAREAEAAAAEAERRRVEAETAENGTAENGSAENGDVGVAERANDGEHTERAVQDGEAAGENTRPNAEVEREAPPAQPLVI</sequence>
<feature type="compositionally biased region" description="Low complexity" evidence="2">
    <location>
        <begin position="403"/>
        <end position="424"/>
    </location>
</feature>
<keyword evidence="3" id="KW-1133">Transmembrane helix</keyword>
<dbReference type="InterPro" id="IPR039751">
    <property type="entry name" value="HERPUD1/2"/>
</dbReference>
<accession>A0A4Z1G1X1</accession>
<organism evidence="4 5">
    <name type="scientific">Botrytis paeoniae</name>
    <dbReference type="NCBI Taxonomy" id="278948"/>
    <lineage>
        <taxon>Eukaryota</taxon>
        <taxon>Fungi</taxon>
        <taxon>Dikarya</taxon>
        <taxon>Ascomycota</taxon>
        <taxon>Pezizomycotina</taxon>
        <taxon>Leotiomycetes</taxon>
        <taxon>Helotiales</taxon>
        <taxon>Sclerotiniaceae</taxon>
        <taxon>Botrytis</taxon>
    </lineage>
</organism>
<feature type="compositionally biased region" description="Low complexity" evidence="2">
    <location>
        <begin position="125"/>
        <end position="136"/>
    </location>
</feature>
<feature type="coiled-coil region" evidence="1">
    <location>
        <begin position="164"/>
        <end position="191"/>
    </location>
</feature>
<feature type="transmembrane region" description="Helical" evidence="3">
    <location>
        <begin position="517"/>
        <end position="538"/>
    </location>
</feature>
<feature type="compositionally biased region" description="Basic and acidic residues" evidence="2">
    <location>
        <begin position="690"/>
        <end position="700"/>
    </location>
</feature>
<keyword evidence="3" id="KW-0812">Transmembrane</keyword>
<dbReference type="EMBL" id="PQXI01000033">
    <property type="protein sequence ID" value="TGO28011.1"/>
    <property type="molecule type" value="Genomic_DNA"/>
</dbReference>
<feature type="transmembrane region" description="Helical" evidence="3">
    <location>
        <begin position="550"/>
        <end position="574"/>
    </location>
</feature>
<dbReference type="Proteomes" id="UP000297910">
    <property type="component" value="Unassembled WGS sequence"/>
</dbReference>
<name>A0A4Z1G1X1_9HELO</name>
<dbReference type="PANTHER" id="PTHR12943:SF27">
    <property type="entry name" value="HOMOCYSTEINE-INDUCED ENDOPLASMIC RETICULUM PROTEIN, ISOFORM A"/>
    <property type="match status" value="1"/>
</dbReference>
<feature type="compositionally biased region" description="Basic and acidic residues" evidence="2">
    <location>
        <begin position="310"/>
        <end position="324"/>
    </location>
</feature>
<dbReference type="GO" id="GO:0030968">
    <property type="term" value="P:endoplasmic reticulum unfolded protein response"/>
    <property type="evidence" value="ECO:0007669"/>
    <property type="project" value="TreeGrafter"/>
</dbReference>
<dbReference type="InterPro" id="IPR029071">
    <property type="entry name" value="Ubiquitin-like_domsf"/>
</dbReference>
<proteinExistence type="predicted"/>
<feature type="region of interest" description="Disordered" evidence="2">
    <location>
        <begin position="356"/>
        <end position="424"/>
    </location>
</feature>
<keyword evidence="1" id="KW-0175">Coiled coil</keyword>
<evidence type="ECO:0008006" key="6">
    <source>
        <dbReference type="Google" id="ProtNLM"/>
    </source>
</evidence>
<evidence type="ECO:0000256" key="3">
    <source>
        <dbReference type="SAM" id="Phobius"/>
    </source>
</evidence>
<feature type="region of interest" description="Disordered" evidence="2">
    <location>
        <begin position="1"/>
        <end position="26"/>
    </location>
</feature>
<evidence type="ECO:0000313" key="5">
    <source>
        <dbReference type="Proteomes" id="UP000297910"/>
    </source>
</evidence>